<name>A0A915ZME3_9GLOM</name>
<gene>
    <name evidence="1" type="ORF">CHRIB12_LOCUS18375</name>
</gene>
<protein>
    <submittedName>
        <fullName evidence="1">Uncharacterized protein</fullName>
    </submittedName>
</protein>
<dbReference type="AlphaFoldDB" id="A0A915ZME3"/>
<sequence length="149" mass="17203">MRKMWKVRTVSSFGIVIGNRGKWEVGQRVYWFQWASDEWRDQDLFRVSPTNGRTKIRLRWASDGFCKPDNQQKLMFKSGKVSSSIKHGQKSELSIYDEAAGKSTKSQILSHASKRIESRMCGNPLGEGRFGRVYIAREKTRKLLLSSNI</sequence>
<dbReference type="EMBL" id="CAGKOT010000048">
    <property type="protein sequence ID" value="CAB5383338.1"/>
    <property type="molecule type" value="Genomic_DNA"/>
</dbReference>
<reference evidence="1" key="1">
    <citation type="submission" date="2020-05" db="EMBL/GenBank/DDBJ databases">
        <authorList>
            <person name="Rincon C."/>
            <person name="Sanders R I."/>
            <person name="Robbins C."/>
            <person name="Chaturvedi A."/>
        </authorList>
    </citation>
    <scope>NUCLEOTIDE SEQUENCE</scope>
    <source>
        <strain evidence="1">CHB12</strain>
    </source>
</reference>
<organism evidence="1 2">
    <name type="scientific">Rhizophagus irregularis</name>
    <dbReference type="NCBI Taxonomy" id="588596"/>
    <lineage>
        <taxon>Eukaryota</taxon>
        <taxon>Fungi</taxon>
        <taxon>Fungi incertae sedis</taxon>
        <taxon>Mucoromycota</taxon>
        <taxon>Glomeromycotina</taxon>
        <taxon>Glomeromycetes</taxon>
        <taxon>Glomerales</taxon>
        <taxon>Glomeraceae</taxon>
        <taxon>Rhizophagus</taxon>
    </lineage>
</organism>
<evidence type="ECO:0000313" key="2">
    <source>
        <dbReference type="Proteomes" id="UP000684084"/>
    </source>
</evidence>
<dbReference type="VEuPathDB" id="FungiDB:RhiirFUN_004417"/>
<accession>A0A915ZME3</accession>
<comment type="caution">
    <text evidence="1">The sequence shown here is derived from an EMBL/GenBank/DDBJ whole genome shotgun (WGS) entry which is preliminary data.</text>
</comment>
<proteinExistence type="predicted"/>
<evidence type="ECO:0000313" key="1">
    <source>
        <dbReference type="EMBL" id="CAB5383338.1"/>
    </source>
</evidence>
<dbReference type="Proteomes" id="UP000684084">
    <property type="component" value="Unassembled WGS sequence"/>
</dbReference>